<keyword evidence="2" id="KW-1185">Reference proteome</keyword>
<dbReference type="AlphaFoldDB" id="A0AA35YKY1"/>
<gene>
    <name evidence="1" type="ORF">LSALG_LOCUS15782</name>
</gene>
<evidence type="ECO:0000313" key="1">
    <source>
        <dbReference type="EMBL" id="CAI9275762.1"/>
    </source>
</evidence>
<organism evidence="1 2">
    <name type="scientific">Lactuca saligna</name>
    <name type="common">Willowleaf lettuce</name>
    <dbReference type="NCBI Taxonomy" id="75948"/>
    <lineage>
        <taxon>Eukaryota</taxon>
        <taxon>Viridiplantae</taxon>
        <taxon>Streptophyta</taxon>
        <taxon>Embryophyta</taxon>
        <taxon>Tracheophyta</taxon>
        <taxon>Spermatophyta</taxon>
        <taxon>Magnoliopsida</taxon>
        <taxon>eudicotyledons</taxon>
        <taxon>Gunneridae</taxon>
        <taxon>Pentapetalae</taxon>
        <taxon>asterids</taxon>
        <taxon>campanulids</taxon>
        <taxon>Asterales</taxon>
        <taxon>Asteraceae</taxon>
        <taxon>Cichorioideae</taxon>
        <taxon>Cichorieae</taxon>
        <taxon>Lactucinae</taxon>
        <taxon>Lactuca</taxon>
    </lineage>
</organism>
<reference evidence="1" key="1">
    <citation type="submission" date="2023-04" db="EMBL/GenBank/DDBJ databases">
        <authorList>
            <person name="Vijverberg K."/>
            <person name="Xiong W."/>
            <person name="Schranz E."/>
        </authorList>
    </citation>
    <scope>NUCLEOTIDE SEQUENCE</scope>
</reference>
<accession>A0AA35YKY1</accession>
<dbReference type="Proteomes" id="UP001177003">
    <property type="component" value="Chromosome 3"/>
</dbReference>
<evidence type="ECO:0000313" key="2">
    <source>
        <dbReference type="Proteomes" id="UP001177003"/>
    </source>
</evidence>
<dbReference type="EMBL" id="OX465079">
    <property type="protein sequence ID" value="CAI9275762.1"/>
    <property type="molecule type" value="Genomic_DNA"/>
</dbReference>
<protein>
    <submittedName>
        <fullName evidence="1">Uncharacterized protein</fullName>
    </submittedName>
</protein>
<proteinExistence type="predicted"/>
<name>A0AA35YKY1_LACSI</name>
<sequence>MNFTYQHLIHRQPHRYVTSHSQTPLSPVCNPKFANHEFCFFRRLINPYVIDFPLEILNDEDEKIARLKDESNENIGNIERRSEIYLNGNYTKRRKGSRGLQLEKLIKGINQVHSCFYNKCSTITIAGVVKEVATILMQVFKGHSNTPPTPRETFPFLLISFDAFFLRLLNWCYASHATEMLLKQLIKP</sequence>